<dbReference type="GO" id="GO:0008168">
    <property type="term" value="F:methyltransferase activity"/>
    <property type="evidence" value="ECO:0007669"/>
    <property type="project" value="UniProtKB-KW"/>
</dbReference>
<evidence type="ECO:0000256" key="3">
    <source>
        <dbReference type="ARBA" id="ARBA00022679"/>
    </source>
</evidence>
<dbReference type="PANTHER" id="PTHR44942">
    <property type="entry name" value="METHYLTRANSF_11 DOMAIN-CONTAINING PROTEIN"/>
    <property type="match status" value="1"/>
</dbReference>
<dbReference type="Gene3D" id="3.40.50.150">
    <property type="entry name" value="Vaccinia Virus protein VP39"/>
    <property type="match status" value="1"/>
</dbReference>
<feature type="domain" description="Methyltransferase type 11" evidence="4">
    <location>
        <begin position="84"/>
        <end position="184"/>
    </location>
</feature>
<reference evidence="5 6" key="1">
    <citation type="submission" date="2024-10" db="EMBL/GenBank/DDBJ databases">
        <title>The Natural Products Discovery Center: Release of the First 8490 Sequenced Strains for Exploring Actinobacteria Biosynthetic Diversity.</title>
        <authorList>
            <person name="Kalkreuter E."/>
            <person name="Kautsar S.A."/>
            <person name="Yang D."/>
            <person name="Bader C.D."/>
            <person name="Teijaro C.N."/>
            <person name="Fluegel L."/>
            <person name="Davis C.M."/>
            <person name="Simpson J.R."/>
            <person name="Lauterbach L."/>
            <person name="Steele A.D."/>
            <person name="Gui C."/>
            <person name="Meng S."/>
            <person name="Li G."/>
            <person name="Viehrig K."/>
            <person name="Ye F."/>
            <person name="Su P."/>
            <person name="Kiefer A.F."/>
            <person name="Nichols A."/>
            <person name="Cepeda A.J."/>
            <person name="Yan W."/>
            <person name="Fan B."/>
            <person name="Jiang Y."/>
            <person name="Adhikari A."/>
            <person name="Zheng C.-J."/>
            <person name="Schuster L."/>
            <person name="Cowan T.M."/>
            <person name="Smanski M.J."/>
            <person name="Chevrette M.G."/>
            <person name="De Carvalho L.P.S."/>
            <person name="Shen B."/>
        </authorList>
    </citation>
    <scope>NUCLEOTIDE SEQUENCE [LARGE SCALE GENOMIC DNA]</scope>
    <source>
        <strain evidence="5 6">NPDC020327</strain>
    </source>
</reference>
<dbReference type="GO" id="GO:0032259">
    <property type="term" value="P:methylation"/>
    <property type="evidence" value="ECO:0007669"/>
    <property type="project" value="UniProtKB-KW"/>
</dbReference>
<name>A0ABW7UZM2_9ACTN</name>
<comment type="caution">
    <text evidence="5">The sequence shown here is derived from an EMBL/GenBank/DDBJ whole genome shotgun (WGS) entry which is preliminary data.</text>
</comment>
<protein>
    <submittedName>
        <fullName evidence="5">Class I SAM-dependent methyltransferase</fullName>
        <ecNumber evidence="5">2.1.1.-</ecNumber>
    </submittedName>
</protein>
<organism evidence="5 6">
    <name type="scientific">Streptomyces pathocidini</name>
    <dbReference type="NCBI Taxonomy" id="1650571"/>
    <lineage>
        <taxon>Bacteria</taxon>
        <taxon>Bacillati</taxon>
        <taxon>Actinomycetota</taxon>
        <taxon>Actinomycetes</taxon>
        <taxon>Kitasatosporales</taxon>
        <taxon>Streptomycetaceae</taxon>
        <taxon>Streptomyces</taxon>
    </lineage>
</organism>
<dbReference type="PANTHER" id="PTHR44942:SF4">
    <property type="entry name" value="METHYLTRANSFERASE TYPE 11 DOMAIN-CONTAINING PROTEIN"/>
    <property type="match status" value="1"/>
</dbReference>
<keyword evidence="3 5" id="KW-0808">Transferase</keyword>
<proteinExistence type="inferred from homology"/>
<dbReference type="RefSeq" id="WP_398719446.1">
    <property type="nucleotide sequence ID" value="NZ_JBIRWE010000014.1"/>
</dbReference>
<evidence type="ECO:0000256" key="1">
    <source>
        <dbReference type="ARBA" id="ARBA00008361"/>
    </source>
</evidence>
<dbReference type="EC" id="2.1.1.-" evidence="5"/>
<evidence type="ECO:0000313" key="5">
    <source>
        <dbReference type="EMBL" id="MFI1967097.1"/>
    </source>
</evidence>
<dbReference type="EMBL" id="JBIRWE010000014">
    <property type="protein sequence ID" value="MFI1967097.1"/>
    <property type="molecule type" value="Genomic_DNA"/>
</dbReference>
<dbReference type="Pfam" id="PF08241">
    <property type="entry name" value="Methyltransf_11"/>
    <property type="match status" value="1"/>
</dbReference>
<sequence>MTQHLPGPGSSPQHPPIPSQVEKIYGSFDLSSVPAFTGGFINFGHWRGIPADRPLTEADRLRAEQQLYRLVLGEFERTKGLEAVEVGCGLGLGCALALREFGFAEVCGIDVHPAQLDRARIANADVLALHPERLRYVRGAAEAIPLPDRSADCLYSVEAAQHFPDLPGFAHEAARVLRPGGRLTLSTFFARGESGAEALPRLLPTYSDGLDLPHVIGHFTETLSGHGFADVRVRPIGEDIWAAYDRWLAQTPLKSLWPRRFLEAYVTGLLDYYLVTADAATDP</sequence>
<dbReference type="InterPro" id="IPR029063">
    <property type="entry name" value="SAM-dependent_MTases_sf"/>
</dbReference>
<keyword evidence="2 5" id="KW-0489">Methyltransferase</keyword>
<dbReference type="InterPro" id="IPR051052">
    <property type="entry name" value="Diverse_substrate_MTase"/>
</dbReference>
<dbReference type="SUPFAM" id="SSF53335">
    <property type="entry name" value="S-adenosyl-L-methionine-dependent methyltransferases"/>
    <property type="match status" value="1"/>
</dbReference>
<dbReference type="Proteomes" id="UP001611548">
    <property type="component" value="Unassembled WGS sequence"/>
</dbReference>
<gene>
    <name evidence="5" type="ORF">ACH429_23770</name>
</gene>
<evidence type="ECO:0000256" key="2">
    <source>
        <dbReference type="ARBA" id="ARBA00022603"/>
    </source>
</evidence>
<accession>A0ABW7UZM2</accession>
<dbReference type="CDD" id="cd02440">
    <property type="entry name" value="AdoMet_MTases"/>
    <property type="match status" value="1"/>
</dbReference>
<evidence type="ECO:0000313" key="6">
    <source>
        <dbReference type="Proteomes" id="UP001611548"/>
    </source>
</evidence>
<evidence type="ECO:0000259" key="4">
    <source>
        <dbReference type="Pfam" id="PF08241"/>
    </source>
</evidence>
<comment type="similarity">
    <text evidence="1">Belongs to the methyltransferase superfamily.</text>
</comment>
<keyword evidence="6" id="KW-1185">Reference proteome</keyword>
<dbReference type="InterPro" id="IPR013216">
    <property type="entry name" value="Methyltransf_11"/>
</dbReference>